<accession>A0A0G1MM74</accession>
<evidence type="ECO:0000256" key="2">
    <source>
        <dbReference type="ARBA" id="ARBA00010897"/>
    </source>
</evidence>
<dbReference type="EC" id="6.3.4.21" evidence="3"/>
<comment type="pathway">
    <text evidence="1">Cofactor biosynthesis; NAD(+) biosynthesis; nicotinate D-ribonucleotide from nicotinate: step 1/1.</text>
</comment>
<dbReference type="PANTHER" id="PTHR11098">
    <property type="entry name" value="NICOTINATE PHOSPHORIBOSYLTRANSFERASE"/>
    <property type="match status" value="1"/>
</dbReference>
<keyword evidence="4" id="KW-0597">Phosphoprotein</keyword>
<evidence type="ECO:0000256" key="1">
    <source>
        <dbReference type="ARBA" id="ARBA00004952"/>
    </source>
</evidence>
<dbReference type="PANTHER" id="PTHR11098:SF1">
    <property type="entry name" value="NICOTINATE PHOSPHORIBOSYLTRANSFERASE"/>
    <property type="match status" value="1"/>
</dbReference>
<dbReference type="Proteomes" id="UP000034032">
    <property type="component" value="Unassembled WGS sequence"/>
</dbReference>
<dbReference type="AlphaFoldDB" id="A0A0G1MM74"/>
<gene>
    <name evidence="9" type="ORF">UW79_C0013G0049</name>
</gene>
<dbReference type="GO" id="GO:0034355">
    <property type="term" value="P:NAD+ biosynthetic process via the salvage pathway"/>
    <property type="evidence" value="ECO:0007669"/>
    <property type="project" value="TreeGrafter"/>
</dbReference>
<dbReference type="Gene3D" id="3.20.20.70">
    <property type="entry name" value="Aldolase class I"/>
    <property type="match status" value="1"/>
</dbReference>
<evidence type="ECO:0000256" key="5">
    <source>
        <dbReference type="ARBA" id="ARBA00022598"/>
    </source>
</evidence>
<dbReference type="Gene3D" id="3.20.140.10">
    <property type="entry name" value="nicotinate phosphoribosyltransferase"/>
    <property type="match status" value="1"/>
</dbReference>
<keyword evidence="5" id="KW-0436">Ligase</keyword>
<dbReference type="GO" id="GO:0016757">
    <property type="term" value="F:glycosyltransferase activity"/>
    <property type="evidence" value="ECO:0007669"/>
    <property type="project" value="UniProtKB-KW"/>
</dbReference>
<keyword evidence="6" id="KW-0662">Pyridine nucleotide biosynthesis</keyword>
<sequence>MPETRMNFDRYHATMGNFSLKEESRIGKGDLLADKLSVFYVTQRKMPFAPCVGHERLLAKLLKLKALDAKRLRFLRQEKADLSLIAGRLESSTFPFTVRTVAPGTIMFANEPFADIEGPFALTQMTEIDFEHAFDEPMTVAGNALNIRLAAGNRHLSDFSLRRNGSSGRSLEVTKYAYVGGFDDTSNMEAAFELEINAVGTMAHYYVEAFIDAMYQLFPERDSQGRKKHFQQIAFERWLDAHPKGTTLLLDTISLRLGVIHAIRATNSSEARRNALKFVRVDSGNLAKNSRWIVDMFKANGLGHVGVMPTGDLDAQKIMEIVGYCPEVTSFGVGTKLAAETKVAGVIFKLCAINHRAVLKCSESKGKETIPGTVQVWRCVDKEGYYVKDIVATSEEAAPHGFHEAIPLLRVFYEKERRFSLPVSIEAQKEFVAKQRGLFKDIRNYPVEMSPSLLSSKENIIRKMHNDDMGESDVTIVPYPE</sequence>
<dbReference type="GO" id="GO:0004516">
    <property type="term" value="F:nicotinate phosphoribosyltransferase activity"/>
    <property type="evidence" value="ECO:0007669"/>
    <property type="project" value="UniProtKB-EC"/>
</dbReference>
<evidence type="ECO:0000259" key="8">
    <source>
        <dbReference type="Pfam" id="PF04095"/>
    </source>
</evidence>
<dbReference type="SUPFAM" id="SSF51690">
    <property type="entry name" value="Nicotinate/Quinolinate PRTase C-terminal domain-like"/>
    <property type="match status" value="1"/>
</dbReference>
<dbReference type="InterPro" id="IPR007229">
    <property type="entry name" value="Nic_PRibTrfase-Fam"/>
</dbReference>
<evidence type="ECO:0000256" key="4">
    <source>
        <dbReference type="ARBA" id="ARBA00022553"/>
    </source>
</evidence>
<protein>
    <recommendedName>
        <fullName evidence="3">nicotinate phosphoribosyltransferase</fullName>
        <ecNumber evidence="3">6.3.4.21</ecNumber>
    </recommendedName>
</protein>
<feature type="domain" description="Nicotinate/nicotinamide phosphoribosyltransferase" evidence="8">
    <location>
        <begin position="155"/>
        <end position="349"/>
    </location>
</feature>
<dbReference type="SUPFAM" id="SSF54675">
    <property type="entry name" value="Nicotinate/Quinolinate PRTase N-terminal domain-like"/>
    <property type="match status" value="1"/>
</dbReference>
<reference evidence="9 10" key="1">
    <citation type="journal article" date="2015" name="Nature">
        <title>rRNA introns, odd ribosomes, and small enigmatic genomes across a large radiation of phyla.</title>
        <authorList>
            <person name="Brown C.T."/>
            <person name="Hug L.A."/>
            <person name="Thomas B.C."/>
            <person name="Sharon I."/>
            <person name="Castelle C.J."/>
            <person name="Singh A."/>
            <person name="Wilkins M.J."/>
            <person name="Williams K.H."/>
            <person name="Banfield J.F."/>
        </authorList>
    </citation>
    <scope>NUCLEOTIDE SEQUENCE [LARGE SCALE GENOMIC DNA]</scope>
</reference>
<name>A0A0G1MM74_9BACT</name>
<dbReference type="InterPro" id="IPR013785">
    <property type="entry name" value="Aldolase_TIM"/>
</dbReference>
<dbReference type="InterPro" id="IPR036068">
    <property type="entry name" value="Nicotinate_pribotase-like_C"/>
</dbReference>
<evidence type="ECO:0000256" key="6">
    <source>
        <dbReference type="ARBA" id="ARBA00022642"/>
    </source>
</evidence>
<dbReference type="PIRSF" id="PIRSF000484">
    <property type="entry name" value="NAPRT"/>
    <property type="match status" value="1"/>
</dbReference>
<comment type="catalytic activity">
    <reaction evidence="7">
        <text>5-phospho-alpha-D-ribose 1-diphosphate + nicotinate + ATP + H2O = nicotinate beta-D-ribonucleotide + ADP + phosphate + diphosphate</text>
        <dbReference type="Rhea" id="RHEA:36163"/>
        <dbReference type="ChEBI" id="CHEBI:15377"/>
        <dbReference type="ChEBI" id="CHEBI:30616"/>
        <dbReference type="ChEBI" id="CHEBI:32544"/>
        <dbReference type="ChEBI" id="CHEBI:33019"/>
        <dbReference type="ChEBI" id="CHEBI:43474"/>
        <dbReference type="ChEBI" id="CHEBI:57502"/>
        <dbReference type="ChEBI" id="CHEBI:58017"/>
        <dbReference type="ChEBI" id="CHEBI:456216"/>
        <dbReference type="EC" id="6.3.4.21"/>
    </reaction>
</comment>
<evidence type="ECO:0000313" key="9">
    <source>
        <dbReference type="EMBL" id="KKT81922.1"/>
    </source>
</evidence>
<dbReference type="UniPathway" id="UPA00253">
    <property type="reaction ID" value="UER00457"/>
</dbReference>
<dbReference type="GO" id="GO:0005829">
    <property type="term" value="C:cytosol"/>
    <property type="evidence" value="ECO:0007669"/>
    <property type="project" value="TreeGrafter"/>
</dbReference>
<dbReference type="EMBL" id="LCJR01000013">
    <property type="protein sequence ID" value="KKT81922.1"/>
    <property type="molecule type" value="Genomic_DNA"/>
</dbReference>
<comment type="caution">
    <text evidence="9">The sequence shown here is derived from an EMBL/GenBank/DDBJ whole genome shotgun (WGS) entry which is preliminary data.</text>
</comment>
<evidence type="ECO:0000313" key="10">
    <source>
        <dbReference type="Proteomes" id="UP000034032"/>
    </source>
</evidence>
<comment type="similarity">
    <text evidence="2">Belongs to the NAPRTase family.</text>
</comment>
<evidence type="ECO:0000256" key="3">
    <source>
        <dbReference type="ARBA" id="ARBA00013236"/>
    </source>
</evidence>
<organism evidence="9 10">
    <name type="scientific">Candidatus Yanofskybacteria bacterium GW2011_GWA2_44_9</name>
    <dbReference type="NCBI Taxonomy" id="1619025"/>
    <lineage>
        <taxon>Bacteria</taxon>
        <taxon>Candidatus Yanofskyibacteriota</taxon>
    </lineage>
</organism>
<evidence type="ECO:0000256" key="7">
    <source>
        <dbReference type="ARBA" id="ARBA00048668"/>
    </source>
</evidence>
<keyword evidence="9" id="KW-0328">Glycosyltransferase</keyword>
<dbReference type="Pfam" id="PF04095">
    <property type="entry name" value="NAPRTase"/>
    <property type="match status" value="1"/>
</dbReference>
<proteinExistence type="inferred from homology"/>
<dbReference type="InterPro" id="IPR041525">
    <property type="entry name" value="N/Namide_PRibTrfase"/>
</dbReference>
<keyword evidence="9" id="KW-0808">Transferase</keyword>